<dbReference type="Gene3D" id="3.90.1200.10">
    <property type="match status" value="1"/>
</dbReference>
<reference evidence="12 13" key="1">
    <citation type="submission" date="2017-04" db="EMBL/GenBank/DDBJ databases">
        <authorList>
            <person name="Afonso C.L."/>
            <person name="Miller P.J."/>
            <person name="Scott M.A."/>
            <person name="Spackman E."/>
            <person name="Goraichik I."/>
            <person name="Dimitrov K.M."/>
            <person name="Suarez D.L."/>
            <person name="Swayne D.E."/>
        </authorList>
    </citation>
    <scope>NUCLEOTIDE SEQUENCE [LARGE SCALE GENOMIC DNA]</scope>
    <source>
        <strain evidence="12 13">CGMCC 1.10972</strain>
    </source>
</reference>
<dbReference type="NCBIfam" id="TIGR00150">
    <property type="entry name" value="T6A_YjeE"/>
    <property type="match status" value="1"/>
</dbReference>
<keyword evidence="7" id="KW-0547">Nucleotide-binding</keyword>
<comment type="subcellular location">
    <subcellularLocation>
        <location evidence="1">Cytoplasm</location>
    </subcellularLocation>
</comment>
<evidence type="ECO:0000256" key="1">
    <source>
        <dbReference type="ARBA" id="ARBA00004496"/>
    </source>
</evidence>
<keyword evidence="6" id="KW-0479">Metal-binding</keyword>
<evidence type="ECO:0000256" key="5">
    <source>
        <dbReference type="ARBA" id="ARBA00022694"/>
    </source>
</evidence>
<dbReference type="Gene3D" id="3.40.50.300">
    <property type="entry name" value="P-loop containing nucleotide triphosphate hydrolases"/>
    <property type="match status" value="1"/>
</dbReference>
<dbReference type="SUPFAM" id="SSF52540">
    <property type="entry name" value="P-loop containing nucleoside triphosphate hydrolases"/>
    <property type="match status" value="1"/>
</dbReference>
<gene>
    <name evidence="12" type="ORF">SAMN06297251_10798</name>
</gene>
<evidence type="ECO:0000256" key="2">
    <source>
        <dbReference type="ARBA" id="ARBA00007599"/>
    </source>
</evidence>
<protein>
    <recommendedName>
        <fullName evidence="3">tRNA threonylcarbamoyladenosine biosynthesis protein TsaE</fullName>
    </recommendedName>
    <alternativeName>
        <fullName evidence="10">t(6)A37 threonylcarbamoyladenosine biosynthesis protein TsaE</fullName>
    </alternativeName>
</protein>
<dbReference type="InterPro" id="IPR011009">
    <property type="entry name" value="Kinase-like_dom_sf"/>
</dbReference>
<dbReference type="InterPro" id="IPR003442">
    <property type="entry name" value="T6A_TsaE"/>
</dbReference>
<dbReference type="GO" id="GO:0002949">
    <property type="term" value="P:tRNA threonylcarbamoyladenosine modification"/>
    <property type="evidence" value="ECO:0007669"/>
    <property type="project" value="InterPro"/>
</dbReference>
<keyword evidence="9" id="KW-0460">Magnesium</keyword>
<dbReference type="PIRSF" id="PIRSF036599">
    <property type="entry name" value="AtpPhos"/>
    <property type="match status" value="1"/>
</dbReference>
<evidence type="ECO:0000256" key="9">
    <source>
        <dbReference type="ARBA" id="ARBA00022842"/>
    </source>
</evidence>
<dbReference type="Proteomes" id="UP000192656">
    <property type="component" value="Unassembled WGS sequence"/>
</dbReference>
<dbReference type="InterPro" id="IPR012180">
    <property type="entry name" value="Bifunc_ATPase/PTrfase"/>
</dbReference>
<dbReference type="InterPro" id="IPR002575">
    <property type="entry name" value="Aminoglycoside_PTrfase"/>
</dbReference>
<evidence type="ECO:0000256" key="3">
    <source>
        <dbReference type="ARBA" id="ARBA00019010"/>
    </source>
</evidence>
<dbReference type="SUPFAM" id="SSF56112">
    <property type="entry name" value="Protein kinase-like (PK-like)"/>
    <property type="match status" value="1"/>
</dbReference>
<proteinExistence type="inferred from homology"/>
<keyword evidence="5" id="KW-0819">tRNA processing</keyword>
<dbReference type="GO" id="GO:0046872">
    <property type="term" value="F:metal ion binding"/>
    <property type="evidence" value="ECO:0007669"/>
    <property type="project" value="UniProtKB-KW"/>
</dbReference>
<dbReference type="STRING" id="937218.SAMN06297251_10798"/>
<evidence type="ECO:0000256" key="10">
    <source>
        <dbReference type="ARBA" id="ARBA00032441"/>
    </source>
</evidence>
<dbReference type="PANTHER" id="PTHR33540:SF2">
    <property type="entry name" value="TRNA THREONYLCARBAMOYLADENOSINE BIOSYNTHESIS PROTEIN TSAE"/>
    <property type="match status" value="1"/>
</dbReference>
<dbReference type="GO" id="GO:0005524">
    <property type="term" value="F:ATP binding"/>
    <property type="evidence" value="ECO:0007669"/>
    <property type="project" value="UniProtKB-KW"/>
</dbReference>
<evidence type="ECO:0000313" key="13">
    <source>
        <dbReference type="Proteomes" id="UP000192656"/>
    </source>
</evidence>
<evidence type="ECO:0000256" key="8">
    <source>
        <dbReference type="ARBA" id="ARBA00022840"/>
    </source>
</evidence>
<sequence>MSRTHVIEMPKSSEDDTIAPLTRLVDFHLASEADTRRLGEDLSLAFRPGDLIALLGDLGVGKSTLARAAIRALVGEDDLDVPSPTFTLVQAYPGRHPVSHFDLYRLSDSTELAELGLDEALESGIALVEWPENGGDLISRATIVIELAVSETQGRRVAIAAREEAADRLARTLAIRHFLTNADLPETKRRFLLGDASSRRYETVGDESAPLLLMDAPRKADGPPIRDGLPYSQLVHLAEDVAPFVAIAGALGRAGFTVPTILKADLEAGLLLTSHLGKGTILKPDGSPDPTRYRASVECLARLHDRTWESDLPIPGGAKHHVPSFDKRAMTIEAELLIDWYVPEMRGAPLGEDERERFTETWAAILTEIEDAETTLVLRDYHSPNILWQADAIGPARIGIIDFQDAMIGPTAYDVASLAQDARVDVAPELEAALVAAYVKARRETDESFKPFAFERDYAVMAAQRASKILGIFVRLAVRDGKPQYRRHIPRIRGYLQRTLNHPTLSALKLLYADLGVTEPR</sequence>
<name>A0A1W2BRT8_9HYPH</name>
<dbReference type="GO" id="GO:0005737">
    <property type="term" value="C:cytoplasm"/>
    <property type="evidence" value="ECO:0007669"/>
    <property type="project" value="UniProtKB-SubCell"/>
</dbReference>
<comment type="similarity">
    <text evidence="2">Belongs to the TsaE family.</text>
</comment>
<evidence type="ECO:0000256" key="7">
    <source>
        <dbReference type="ARBA" id="ARBA00022741"/>
    </source>
</evidence>
<dbReference type="EMBL" id="FWXR01000007">
    <property type="protein sequence ID" value="SMC75697.1"/>
    <property type="molecule type" value="Genomic_DNA"/>
</dbReference>
<evidence type="ECO:0000256" key="6">
    <source>
        <dbReference type="ARBA" id="ARBA00022723"/>
    </source>
</evidence>
<dbReference type="PANTHER" id="PTHR33540">
    <property type="entry name" value="TRNA THREONYLCARBAMOYLADENOSINE BIOSYNTHESIS PROTEIN TSAE"/>
    <property type="match status" value="1"/>
</dbReference>
<evidence type="ECO:0000256" key="4">
    <source>
        <dbReference type="ARBA" id="ARBA00022490"/>
    </source>
</evidence>
<dbReference type="RefSeq" id="WP_244556884.1">
    <property type="nucleotide sequence ID" value="NZ_FWXR01000007.1"/>
</dbReference>
<dbReference type="AlphaFoldDB" id="A0A1W2BRT8"/>
<keyword evidence="4" id="KW-0963">Cytoplasm</keyword>
<keyword evidence="8" id="KW-0067">ATP-binding</keyword>
<accession>A0A1W2BRT8</accession>
<feature type="domain" description="Aminoglycoside phosphotransferase" evidence="11">
    <location>
        <begin position="190"/>
        <end position="444"/>
    </location>
</feature>
<dbReference type="InterPro" id="IPR027417">
    <property type="entry name" value="P-loop_NTPase"/>
</dbReference>
<dbReference type="Pfam" id="PF01636">
    <property type="entry name" value="APH"/>
    <property type="match status" value="1"/>
</dbReference>
<dbReference type="Pfam" id="PF02367">
    <property type="entry name" value="TsaE"/>
    <property type="match status" value="1"/>
</dbReference>
<evidence type="ECO:0000259" key="11">
    <source>
        <dbReference type="Pfam" id="PF01636"/>
    </source>
</evidence>
<evidence type="ECO:0000313" key="12">
    <source>
        <dbReference type="EMBL" id="SMC75697.1"/>
    </source>
</evidence>
<organism evidence="12 13">
    <name type="scientific">Fulvimarina manganoxydans</name>
    <dbReference type="NCBI Taxonomy" id="937218"/>
    <lineage>
        <taxon>Bacteria</taxon>
        <taxon>Pseudomonadati</taxon>
        <taxon>Pseudomonadota</taxon>
        <taxon>Alphaproteobacteria</taxon>
        <taxon>Hyphomicrobiales</taxon>
        <taxon>Aurantimonadaceae</taxon>
        <taxon>Fulvimarina</taxon>
    </lineage>
</organism>
<dbReference type="Gene3D" id="3.30.200.20">
    <property type="entry name" value="Phosphorylase Kinase, domain 1"/>
    <property type="match status" value="1"/>
</dbReference>
<keyword evidence="13" id="KW-1185">Reference proteome</keyword>